<dbReference type="RefSeq" id="WP_205381149.1">
    <property type="nucleotide sequence ID" value="NZ_JAFFZS010000001.1"/>
</dbReference>
<evidence type="ECO:0008006" key="3">
    <source>
        <dbReference type="Google" id="ProtNLM"/>
    </source>
</evidence>
<dbReference type="InterPro" id="IPR036661">
    <property type="entry name" value="Luciferase-like_sf"/>
</dbReference>
<comment type="caution">
    <text evidence="1">The sequence shown here is derived from an EMBL/GenBank/DDBJ whole genome shotgun (WGS) entry which is preliminary data.</text>
</comment>
<proteinExistence type="predicted"/>
<dbReference type="EMBL" id="JAFFZS010000001">
    <property type="protein sequence ID" value="MBN0042940.1"/>
    <property type="molecule type" value="Genomic_DNA"/>
</dbReference>
<protein>
    <recommendedName>
        <fullName evidence="3">Luciferase-like domain-containing protein</fullName>
    </recommendedName>
</protein>
<sequence>MNAQLPHPDSFSFEVAPRLVRPEDMATTIPCGDDRQAVVEAMREFADAGFTDVALVQIGGDTRHDVLEWAGAGLLPGLRGV</sequence>
<evidence type="ECO:0000313" key="1">
    <source>
        <dbReference type="EMBL" id="MBN0042940.1"/>
    </source>
</evidence>
<reference evidence="1 2" key="1">
    <citation type="submission" date="2021-02" db="EMBL/GenBank/DDBJ databases">
        <title>Whole genome sequencing of Streptomyces actuosus VRA1.</title>
        <authorList>
            <person name="Sen G."/>
            <person name="Sen A."/>
        </authorList>
    </citation>
    <scope>NUCLEOTIDE SEQUENCE [LARGE SCALE GENOMIC DNA]</scope>
    <source>
        <strain evidence="1 2">VRA1</strain>
    </source>
</reference>
<gene>
    <name evidence="1" type="ORF">JS756_02170</name>
</gene>
<accession>A0ABS2VIL3</accession>
<keyword evidence="2" id="KW-1185">Reference proteome</keyword>
<organism evidence="1 2">
    <name type="scientific">Streptomyces actuosus</name>
    <dbReference type="NCBI Taxonomy" id="1885"/>
    <lineage>
        <taxon>Bacteria</taxon>
        <taxon>Bacillati</taxon>
        <taxon>Actinomycetota</taxon>
        <taxon>Actinomycetes</taxon>
        <taxon>Kitasatosporales</taxon>
        <taxon>Streptomycetaceae</taxon>
        <taxon>Streptomyces</taxon>
    </lineage>
</organism>
<evidence type="ECO:0000313" key="2">
    <source>
        <dbReference type="Proteomes" id="UP000788262"/>
    </source>
</evidence>
<dbReference type="SUPFAM" id="SSF51679">
    <property type="entry name" value="Bacterial luciferase-like"/>
    <property type="match status" value="1"/>
</dbReference>
<name>A0ABS2VIL3_STRAS</name>
<dbReference type="Proteomes" id="UP000788262">
    <property type="component" value="Unassembled WGS sequence"/>
</dbReference>